<comment type="caution">
    <text evidence="8">The sequence shown here is derived from an EMBL/GenBank/DDBJ whole genome shotgun (WGS) entry which is preliminary data.</text>
</comment>
<dbReference type="Pfam" id="PF17136">
    <property type="entry name" value="ribosomal_L24"/>
    <property type="match status" value="1"/>
</dbReference>
<dbReference type="PANTHER" id="PTHR12903">
    <property type="entry name" value="MITOCHONDRIAL RIBOSOMAL PROTEIN L24"/>
    <property type="match status" value="1"/>
</dbReference>
<evidence type="ECO:0000313" key="8">
    <source>
        <dbReference type="EMBL" id="OGF74482.1"/>
    </source>
</evidence>
<name>A0A1F5WFK4_9BACT</name>
<dbReference type="GO" id="GO:0006412">
    <property type="term" value="P:translation"/>
    <property type="evidence" value="ECO:0007669"/>
    <property type="project" value="UniProtKB-UniRule"/>
</dbReference>
<keyword evidence="3 5" id="KW-0687">Ribonucleoprotein</keyword>
<reference evidence="8 9" key="1">
    <citation type="journal article" date="2016" name="Nat. Commun.">
        <title>Thousands of microbial genomes shed light on interconnected biogeochemical processes in an aquifer system.</title>
        <authorList>
            <person name="Anantharaman K."/>
            <person name="Brown C.T."/>
            <person name="Hug L.A."/>
            <person name="Sharon I."/>
            <person name="Castelle C.J."/>
            <person name="Probst A.J."/>
            <person name="Thomas B.C."/>
            <person name="Singh A."/>
            <person name="Wilkins M.J."/>
            <person name="Karaoz U."/>
            <person name="Brodie E.L."/>
            <person name="Williams K.H."/>
            <person name="Hubbard S.S."/>
            <person name="Banfield J.F."/>
        </authorList>
    </citation>
    <scope>NUCLEOTIDE SEQUENCE [LARGE SCALE GENOMIC DNA]</scope>
</reference>
<evidence type="ECO:0000259" key="7">
    <source>
        <dbReference type="SMART" id="SM00739"/>
    </source>
</evidence>
<organism evidence="8 9">
    <name type="scientific">Candidatus Giovannonibacteria bacterium RIFCSPHIGHO2_02_FULL_46_20</name>
    <dbReference type="NCBI Taxonomy" id="1798338"/>
    <lineage>
        <taxon>Bacteria</taxon>
        <taxon>Candidatus Giovannoniibacteriota</taxon>
    </lineage>
</organism>
<dbReference type="InterPro" id="IPR005824">
    <property type="entry name" value="KOW"/>
</dbReference>
<dbReference type="InterPro" id="IPR014722">
    <property type="entry name" value="Rib_uL2_dom2"/>
</dbReference>
<dbReference type="GO" id="GO:0005840">
    <property type="term" value="C:ribosome"/>
    <property type="evidence" value="ECO:0007669"/>
    <property type="project" value="UniProtKB-KW"/>
</dbReference>
<dbReference type="InterPro" id="IPR008991">
    <property type="entry name" value="Translation_prot_SH3-like_sf"/>
</dbReference>
<dbReference type="InterPro" id="IPR003256">
    <property type="entry name" value="Ribosomal_uL24"/>
</dbReference>
<keyword evidence="5" id="KW-0694">RNA-binding</keyword>
<dbReference type="HAMAP" id="MF_01326_B">
    <property type="entry name" value="Ribosomal_uL24_B"/>
    <property type="match status" value="1"/>
</dbReference>
<dbReference type="PROSITE" id="PS01108">
    <property type="entry name" value="RIBOSOMAL_L24"/>
    <property type="match status" value="1"/>
</dbReference>
<evidence type="ECO:0000256" key="2">
    <source>
        <dbReference type="ARBA" id="ARBA00022980"/>
    </source>
</evidence>
<dbReference type="SUPFAM" id="SSF50104">
    <property type="entry name" value="Translation proteins SH3-like domain"/>
    <property type="match status" value="1"/>
</dbReference>
<protein>
    <recommendedName>
        <fullName evidence="4 5">Large ribosomal subunit protein uL24</fullName>
    </recommendedName>
</protein>
<evidence type="ECO:0000256" key="5">
    <source>
        <dbReference type="HAMAP-Rule" id="MF_01326"/>
    </source>
</evidence>
<gene>
    <name evidence="5" type="primary">rplX</name>
    <name evidence="8" type="ORF">A3J56_00915</name>
</gene>
<feature type="domain" description="KOW" evidence="7">
    <location>
        <begin position="4"/>
        <end position="31"/>
    </location>
</feature>
<dbReference type="NCBIfam" id="TIGR01079">
    <property type="entry name" value="rplX_bact"/>
    <property type="match status" value="1"/>
</dbReference>
<dbReference type="Gene3D" id="2.30.30.30">
    <property type="match status" value="1"/>
</dbReference>
<dbReference type="Proteomes" id="UP000178406">
    <property type="component" value="Unassembled WGS sequence"/>
</dbReference>
<sequence length="107" mass="11839">MSIRIRKNDVVVVISGKDRGKRGRVIDVISQRNKVVIEGVALKKKHQRPKKSGQKGEIVTLPSPIDASNAMLYCSHCARGARVGFIVGAMGDKKVKRRICKKCKNDI</sequence>
<dbReference type="InterPro" id="IPR005825">
    <property type="entry name" value="Ribosomal_uL24_CS"/>
</dbReference>
<dbReference type="GO" id="GO:0003735">
    <property type="term" value="F:structural constituent of ribosome"/>
    <property type="evidence" value="ECO:0007669"/>
    <property type="project" value="InterPro"/>
</dbReference>
<dbReference type="InterPro" id="IPR041988">
    <property type="entry name" value="Ribosomal_uL24_KOW"/>
</dbReference>
<comment type="function">
    <text evidence="5">One of the proteins that surrounds the polypeptide exit tunnel on the outside of the subunit.</text>
</comment>
<keyword evidence="2 5" id="KW-0689">Ribosomal protein</keyword>
<dbReference type="CDD" id="cd06089">
    <property type="entry name" value="KOW_RPL26"/>
    <property type="match status" value="1"/>
</dbReference>
<dbReference type="InterPro" id="IPR057264">
    <property type="entry name" value="Ribosomal_uL24_C"/>
</dbReference>
<dbReference type="STRING" id="1798338.A3J56_00915"/>
<comment type="similarity">
    <text evidence="1 5 6">Belongs to the universal ribosomal protein uL24 family.</text>
</comment>
<dbReference type="GO" id="GO:0019843">
    <property type="term" value="F:rRNA binding"/>
    <property type="evidence" value="ECO:0007669"/>
    <property type="project" value="UniProtKB-UniRule"/>
</dbReference>
<dbReference type="EMBL" id="MFHQ01000017">
    <property type="protein sequence ID" value="OGF74482.1"/>
    <property type="molecule type" value="Genomic_DNA"/>
</dbReference>
<keyword evidence="5" id="KW-0699">rRNA-binding</keyword>
<proteinExistence type="inferred from homology"/>
<comment type="function">
    <text evidence="5">One of two assembly initiator proteins, it binds directly to the 5'-end of the 23S rRNA, where it nucleates assembly of the 50S subunit.</text>
</comment>
<dbReference type="GO" id="GO:1990904">
    <property type="term" value="C:ribonucleoprotein complex"/>
    <property type="evidence" value="ECO:0007669"/>
    <property type="project" value="UniProtKB-KW"/>
</dbReference>
<evidence type="ECO:0000256" key="3">
    <source>
        <dbReference type="ARBA" id="ARBA00023274"/>
    </source>
</evidence>
<dbReference type="Pfam" id="PF00467">
    <property type="entry name" value="KOW"/>
    <property type="match status" value="1"/>
</dbReference>
<evidence type="ECO:0000313" key="9">
    <source>
        <dbReference type="Proteomes" id="UP000178406"/>
    </source>
</evidence>
<dbReference type="AlphaFoldDB" id="A0A1F5WFK4"/>
<dbReference type="SMART" id="SM00739">
    <property type="entry name" value="KOW"/>
    <property type="match status" value="1"/>
</dbReference>
<accession>A0A1F5WFK4</accession>
<evidence type="ECO:0000256" key="4">
    <source>
        <dbReference type="ARBA" id="ARBA00035206"/>
    </source>
</evidence>
<evidence type="ECO:0000256" key="6">
    <source>
        <dbReference type="RuleBase" id="RU003477"/>
    </source>
</evidence>
<comment type="subunit">
    <text evidence="5">Part of the 50S ribosomal subunit.</text>
</comment>
<evidence type="ECO:0000256" key="1">
    <source>
        <dbReference type="ARBA" id="ARBA00010618"/>
    </source>
</evidence>